<gene>
    <name evidence="1" type="ORF">C2R72_05685</name>
</gene>
<reference evidence="1 2" key="1">
    <citation type="submission" date="2018-01" db="EMBL/GenBank/DDBJ databases">
        <title>Helicobacter pylori genome-wide association study shows promise for predicting gastric cancer risk.</title>
        <authorList>
            <person name="Berthenet E."/>
            <person name="Yahara K."/>
            <person name="Thorell K."/>
            <person name="Pascoe B."/>
            <person name="Meric G."/>
            <person name="Mikhail J.M."/>
            <person name="Engstrand L."/>
            <person name="Enroth H."/>
            <person name="Burette A."/>
            <person name="Megraud F."/>
            <person name="Atherton J."/>
            <person name="Smith S."/>
            <person name="Wilkinson T.S."/>
            <person name="Hitchings M.D."/>
            <person name="Falush D."/>
            <person name="Sheppard S.K."/>
        </authorList>
    </citation>
    <scope>NUCLEOTIDE SEQUENCE [LARGE SCALE GENOMIC DNA]</scope>
    <source>
        <strain evidence="1 2">GIL237</strain>
    </source>
</reference>
<dbReference type="AlphaFoldDB" id="A0A2T6VE33"/>
<protein>
    <submittedName>
        <fullName evidence="1">Uncharacterized protein</fullName>
    </submittedName>
</protein>
<comment type="caution">
    <text evidence="1">The sequence shown here is derived from an EMBL/GenBank/DDBJ whole genome shotgun (WGS) entry which is preliminary data.</text>
</comment>
<sequence length="237" mass="27739">MQSLAGGLSGRAWGEMLCKMVNDSNYESEQALLATGNSSEEQKRRFLLRVKKKVNDNRQLKKKLDPFLKRLDVLQTEFGVTDPTANHNKQGIHYCTENKETGKCDPIENVFRTTRLDNELEQEIQTLTLDLTKAPNKDAQSQAYANFNQRIKLLTLKYLKEITNQMLFLNQTMAMQSEIMADDYFRQNNDGFGKEENHIDKQLTQKRINERERARIYFQNHNVKFDQFGFPIFSIWD</sequence>
<dbReference type="EMBL" id="QBQT01000342">
    <property type="protein sequence ID" value="PUD76106.1"/>
    <property type="molecule type" value="Genomic_DNA"/>
</dbReference>
<name>A0A2T6VE33_HELPX</name>
<dbReference type="Proteomes" id="UP000244700">
    <property type="component" value="Unassembled WGS sequence"/>
</dbReference>
<proteinExistence type="predicted"/>
<organism evidence="1 2">
    <name type="scientific">Helicobacter pylori</name>
    <name type="common">Campylobacter pylori</name>
    <dbReference type="NCBI Taxonomy" id="210"/>
    <lineage>
        <taxon>Bacteria</taxon>
        <taxon>Pseudomonadati</taxon>
        <taxon>Campylobacterota</taxon>
        <taxon>Epsilonproteobacteria</taxon>
        <taxon>Campylobacterales</taxon>
        <taxon>Helicobacteraceae</taxon>
        <taxon>Helicobacter</taxon>
    </lineage>
</organism>
<evidence type="ECO:0000313" key="1">
    <source>
        <dbReference type="EMBL" id="PUD76106.1"/>
    </source>
</evidence>
<accession>A0A2T6VE33</accession>
<evidence type="ECO:0000313" key="2">
    <source>
        <dbReference type="Proteomes" id="UP000244700"/>
    </source>
</evidence>